<gene>
    <name evidence="2" type="ORF">DB31_2570</name>
</gene>
<dbReference type="STRING" id="394096.DB31_2570"/>
<name>A0A085W6Y9_9BACT</name>
<evidence type="ECO:0000256" key="1">
    <source>
        <dbReference type="SAM" id="MobiDB-lite"/>
    </source>
</evidence>
<keyword evidence="3" id="KW-1185">Reference proteome</keyword>
<organism evidence="2 3">
    <name type="scientific">Hyalangium minutum</name>
    <dbReference type="NCBI Taxonomy" id="394096"/>
    <lineage>
        <taxon>Bacteria</taxon>
        <taxon>Pseudomonadati</taxon>
        <taxon>Myxococcota</taxon>
        <taxon>Myxococcia</taxon>
        <taxon>Myxococcales</taxon>
        <taxon>Cystobacterineae</taxon>
        <taxon>Archangiaceae</taxon>
        <taxon>Hyalangium</taxon>
    </lineage>
</organism>
<dbReference type="EMBL" id="JMCB01000017">
    <property type="protein sequence ID" value="KFE63452.1"/>
    <property type="molecule type" value="Genomic_DNA"/>
</dbReference>
<feature type="compositionally biased region" description="Basic and acidic residues" evidence="1">
    <location>
        <begin position="104"/>
        <end position="114"/>
    </location>
</feature>
<dbReference type="AlphaFoldDB" id="A0A085W6Y9"/>
<evidence type="ECO:0000313" key="2">
    <source>
        <dbReference type="EMBL" id="KFE63452.1"/>
    </source>
</evidence>
<dbReference type="Proteomes" id="UP000028725">
    <property type="component" value="Unassembled WGS sequence"/>
</dbReference>
<sequence length="143" mass="15988">MRCATRHAVPIVVDLVVAVAPDDVDWKIRGEAETDGGPQAQGPGLNGSEGRARPVERRDKRRHFAASGEPFETPRACAHIEFRSRRLCIQRWARKAARSKSIRPRGEPAPEKLRPRLPASDWLRPVAPRRDPEHDARPQSPSG</sequence>
<comment type="caution">
    <text evidence="2">The sequence shown here is derived from an EMBL/GenBank/DDBJ whole genome shotgun (WGS) entry which is preliminary data.</text>
</comment>
<feature type="region of interest" description="Disordered" evidence="1">
    <location>
        <begin position="29"/>
        <end position="69"/>
    </location>
</feature>
<reference evidence="2 3" key="1">
    <citation type="submission" date="2014-04" db="EMBL/GenBank/DDBJ databases">
        <title>Genome assembly of Hyalangium minutum DSM 14724.</title>
        <authorList>
            <person name="Sharma G."/>
            <person name="Subramanian S."/>
        </authorList>
    </citation>
    <scope>NUCLEOTIDE SEQUENCE [LARGE SCALE GENOMIC DNA]</scope>
    <source>
        <strain evidence="2 3">DSM 14724</strain>
    </source>
</reference>
<feature type="compositionally biased region" description="Basic and acidic residues" evidence="1">
    <location>
        <begin position="128"/>
        <end position="137"/>
    </location>
</feature>
<accession>A0A085W6Y9</accession>
<proteinExistence type="predicted"/>
<evidence type="ECO:0000313" key="3">
    <source>
        <dbReference type="Proteomes" id="UP000028725"/>
    </source>
</evidence>
<feature type="region of interest" description="Disordered" evidence="1">
    <location>
        <begin position="96"/>
        <end position="143"/>
    </location>
</feature>
<protein>
    <submittedName>
        <fullName evidence="2">Uncharacterized protein</fullName>
    </submittedName>
</protein>